<accession>A0ABW6JZV6</accession>
<dbReference type="PANTHER" id="PTHR41259">
    <property type="entry name" value="DOUBLE-STRAND BREAK REPAIR RAD50 ATPASE, PUTATIVE-RELATED"/>
    <property type="match status" value="1"/>
</dbReference>
<comment type="caution">
    <text evidence="4">The sequence shown here is derived from an EMBL/GenBank/DDBJ whole genome shotgun (WGS) entry which is preliminary data.</text>
</comment>
<name>A0ABW6JZV6_9BACI</name>
<dbReference type="InterPro" id="IPR038734">
    <property type="entry name" value="YhaN_AAA"/>
</dbReference>
<reference evidence="4 5" key="1">
    <citation type="submission" date="2024-08" db="EMBL/GenBank/DDBJ databases">
        <title>Two novel Cytobacillus novel species.</title>
        <authorList>
            <person name="Liu G."/>
        </authorList>
    </citation>
    <scope>NUCLEOTIDE SEQUENCE [LARGE SCALE GENOMIC DNA]</scope>
    <source>
        <strain evidence="4 5">FJAT-53684</strain>
    </source>
</reference>
<gene>
    <name evidence="4" type="ORF">ACFYKT_07870</name>
</gene>
<evidence type="ECO:0000256" key="1">
    <source>
        <dbReference type="SAM" id="Coils"/>
    </source>
</evidence>
<evidence type="ECO:0000313" key="5">
    <source>
        <dbReference type="Proteomes" id="UP001601058"/>
    </source>
</evidence>
<dbReference type="Pfam" id="PF13514">
    <property type="entry name" value="AAA_27"/>
    <property type="match status" value="1"/>
</dbReference>
<keyword evidence="1" id="KW-0175">Coiled coil</keyword>
<dbReference type="Proteomes" id="UP001601058">
    <property type="component" value="Unassembled WGS sequence"/>
</dbReference>
<feature type="transmembrane region" description="Helical" evidence="2">
    <location>
        <begin position="500"/>
        <end position="516"/>
    </location>
</feature>
<evidence type="ECO:0000256" key="2">
    <source>
        <dbReference type="SAM" id="Phobius"/>
    </source>
</evidence>
<keyword evidence="2" id="KW-0472">Membrane</keyword>
<dbReference type="PANTHER" id="PTHR41259:SF1">
    <property type="entry name" value="DOUBLE-STRAND BREAK REPAIR RAD50 ATPASE, PUTATIVE-RELATED"/>
    <property type="match status" value="1"/>
</dbReference>
<dbReference type="InterPro" id="IPR027417">
    <property type="entry name" value="P-loop_NTPase"/>
</dbReference>
<dbReference type="EMBL" id="JBIACJ010000003">
    <property type="protein sequence ID" value="MFE8696270.1"/>
    <property type="molecule type" value="Genomic_DNA"/>
</dbReference>
<keyword evidence="5" id="KW-1185">Reference proteome</keyword>
<evidence type="ECO:0000259" key="3">
    <source>
        <dbReference type="Pfam" id="PF13514"/>
    </source>
</evidence>
<feature type="domain" description="YhaN AAA" evidence="3">
    <location>
        <begin position="1"/>
        <end position="206"/>
    </location>
</feature>
<dbReference type="RefSeq" id="WP_389217900.1">
    <property type="nucleotide sequence ID" value="NZ_JBIACJ010000003.1"/>
</dbReference>
<keyword evidence="2" id="KW-1133">Transmembrane helix</keyword>
<keyword evidence="2" id="KW-0812">Transmembrane</keyword>
<dbReference type="Gene3D" id="3.40.50.300">
    <property type="entry name" value="P-loop containing nucleotide triphosphate hydrolases"/>
    <property type="match status" value="2"/>
</dbReference>
<proteinExistence type="predicted"/>
<organism evidence="4 5">
    <name type="scientific">Cytobacillus mangrovibacter</name>
    <dbReference type="NCBI Taxonomy" id="3299024"/>
    <lineage>
        <taxon>Bacteria</taxon>
        <taxon>Bacillati</taxon>
        <taxon>Bacillota</taxon>
        <taxon>Bacilli</taxon>
        <taxon>Bacillales</taxon>
        <taxon>Bacillaceae</taxon>
        <taxon>Cytobacillus</taxon>
    </lineage>
</organism>
<dbReference type="SUPFAM" id="SSF52540">
    <property type="entry name" value="P-loop containing nucleoside triphosphate hydrolases"/>
    <property type="match status" value="1"/>
</dbReference>
<feature type="transmembrane region" description="Helical" evidence="2">
    <location>
        <begin position="476"/>
        <end position="494"/>
    </location>
</feature>
<feature type="coiled-coil region" evidence="1">
    <location>
        <begin position="647"/>
        <end position="766"/>
    </location>
</feature>
<evidence type="ECO:0000313" key="4">
    <source>
        <dbReference type="EMBL" id="MFE8696270.1"/>
    </source>
</evidence>
<feature type="coiled-coil region" evidence="1">
    <location>
        <begin position="207"/>
        <end position="234"/>
    </location>
</feature>
<sequence>MKISDLHIYGYGKLSNLKISGLHELQVFYGENEAGKSTLMSFIHSILFGFPTKQQTELRYEPKEGAKYGGQLTAIFESHGKAVIERVKGKATGDVRVTLEDGTVGEEELLKDLLFHVDKSLFQSIFSFNIHGLQNFHQIKAEDIGKFLFSAGTLGTDQLMRAENTIQKELEMRFKPNGKKPSINEKLKELKHVHLDLKKAEHHNEQYWTLLKEKTALEQEIKENEKELQLAEGEKSRLEAWRQIQPIKAEEKWLKEELSKYEAIQFPTDGLIRLDRLEGMIKPLEGQMASLTKRISSVEEELENNRPNEMMLRKEPDILAAVESLALLEKLKQESEELTAKLQEISEDQAAVNEKLHLPIQEDQLLMINTSVFTKEKIIHLEEQYRRLKSKRLDLDDRFNEAKQLLEEAEDKIEKLERNLLSANERAILEEKVKVANQKEIMKHEVSKIEERLQFLKSAQKKETEKAKKKYAQERFQFLLFSFLFFILIVWGILDAVWPLMIAGALGIIFSMYLFFKKSSSSDNRFVYEEIQALEEKKKDLMPKMNAADLRQVSFIESELERDRELTNQLHQYKLLWEQRNDQYEKIVVAFESWEKEVIVLERKMLEIGGELSLPKEIALAHLMDAFQLIEQIKVLHREKKLIIERKKSVTERIKEITDTIAALSNTFMERSPANLQETAYLLRKTLKEETEKQIKDGERRSKLLELEEEFNRLRIELEHFQKEQENLLKLAKAETIEHYREIGHLAESKAKLEGQLMEVKRLINRAPFNENEMEEYMNLPNLESSIREHVDKLKNRKEMQPLLQSSLAKKKYEIQVIEEGGTYAELLHKYKQMKAELNKEAKEWAKYAIAKDLLVRTIESFKNERMPKMLNKAEEFLVFLTEGNYVRIYPQKEFNGFLIENKDHQLFEVNELSQATMEQIYVSFRLALAVTVYEKFPFPIIIDDSFVNFDHKRTEKMIALLKSFTNRQILYFTCHQHLLPHFSEEQILFVNKETSLSLPY</sequence>
<feature type="coiled-coil region" evidence="1">
    <location>
        <begin position="281"/>
        <end position="466"/>
    </location>
</feature>
<protein>
    <submittedName>
        <fullName evidence="4">AAA family ATPase</fullName>
    </submittedName>
</protein>